<dbReference type="GO" id="GO:0001522">
    <property type="term" value="P:pseudouridine synthesis"/>
    <property type="evidence" value="ECO:0007669"/>
    <property type="project" value="InterPro"/>
</dbReference>
<dbReference type="AlphaFoldDB" id="A0AA36N2B0"/>
<keyword evidence="2" id="KW-1185">Reference proteome</keyword>
<dbReference type="GO" id="GO:0009982">
    <property type="term" value="F:pseudouridine synthase activity"/>
    <property type="evidence" value="ECO:0007669"/>
    <property type="project" value="InterPro"/>
</dbReference>
<comment type="caution">
    <text evidence="1">The sequence shown here is derived from an EMBL/GenBank/DDBJ whole genome shotgun (WGS) entry which is preliminary data.</text>
</comment>
<gene>
    <name evidence="1" type="ORF">EVOR1521_LOCUS17161</name>
</gene>
<organism evidence="1 2">
    <name type="scientific">Effrenium voratum</name>
    <dbReference type="NCBI Taxonomy" id="2562239"/>
    <lineage>
        <taxon>Eukaryota</taxon>
        <taxon>Sar</taxon>
        <taxon>Alveolata</taxon>
        <taxon>Dinophyceae</taxon>
        <taxon>Suessiales</taxon>
        <taxon>Symbiodiniaceae</taxon>
        <taxon>Effrenium</taxon>
    </lineage>
</organism>
<feature type="non-terminal residue" evidence="1">
    <location>
        <position position="247"/>
    </location>
</feature>
<proteinExistence type="predicted"/>
<dbReference type="InterPro" id="IPR020103">
    <property type="entry name" value="PsdUridine_synth_cat_dom_sf"/>
</dbReference>
<evidence type="ECO:0000313" key="1">
    <source>
        <dbReference type="EMBL" id="CAJ1391931.1"/>
    </source>
</evidence>
<dbReference type="Proteomes" id="UP001178507">
    <property type="component" value="Unassembled WGS sequence"/>
</dbReference>
<sequence length="247" mass="27098">LGSLRERWCVALKPPGFAGAAAHPLPSLEATLTPFLPEGRSMSFPVKPERDAEGLVVVTTDDAMRKSFDETLRRGLVRCRYRLLADVASPGEIIGTAELVESGQLRAEGTDAETFPFELYSGPLACPSANIRTALYLVSARPSTKAARQVRRSFASAGAPVMFDPVYHPLYREASRSAKSLEDMTSAIPGSLTMQLFELEMPDPFRPWEMVHIAAPMPQEWLAIHPLAELEGDEDHACSADWLETSK</sequence>
<dbReference type="Gene3D" id="3.30.2350.10">
    <property type="entry name" value="Pseudouridine synthase"/>
    <property type="match status" value="1"/>
</dbReference>
<reference evidence="1" key="1">
    <citation type="submission" date="2023-08" db="EMBL/GenBank/DDBJ databases">
        <authorList>
            <person name="Chen Y."/>
            <person name="Shah S."/>
            <person name="Dougan E. K."/>
            <person name="Thang M."/>
            <person name="Chan C."/>
        </authorList>
    </citation>
    <scope>NUCLEOTIDE SEQUENCE</scope>
</reference>
<evidence type="ECO:0000313" key="2">
    <source>
        <dbReference type="Proteomes" id="UP001178507"/>
    </source>
</evidence>
<dbReference type="EMBL" id="CAUJNA010002225">
    <property type="protein sequence ID" value="CAJ1391931.1"/>
    <property type="molecule type" value="Genomic_DNA"/>
</dbReference>
<name>A0AA36N2B0_9DINO</name>
<dbReference type="SUPFAM" id="SSF55120">
    <property type="entry name" value="Pseudouridine synthase"/>
    <property type="match status" value="1"/>
</dbReference>
<dbReference type="GO" id="GO:0003723">
    <property type="term" value="F:RNA binding"/>
    <property type="evidence" value="ECO:0007669"/>
    <property type="project" value="InterPro"/>
</dbReference>
<accession>A0AA36N2B0</accession>
<protein>
    <submittedName>
        <fullName evidence="1">Uncharacterized protein</fullName>
    </submittedName>
</protein>